<reference evidence="3 4" key="1">
    <citation type="journal article" date="2022" name="Nat. Plants">
        <title>Genomes of leafy and leafless Platanthera orchids illuminate the evolution of mycoheterotrophy.</title>
        <authorList>
            <person name="Li M.H."/>
            <person name="Liu K.W."/>
            <person name="Li Z."/>
            <person name="Lu H.C."/>
            <person name="Ye Q.L."/>
            <person name="Zhang D."/>
            <person name="Wang J.Y."/>
            <person name="Li Y.F."/>
            <person name="Zhong Z.M."/>
            <person name="Liu X."/>
            <person name="Yu X."/>
            <person name="Liu D.K."/>
            <person name="Tu X.D."/>
            <person name="Liu B."/>
            <person name="Hao Y."/>
            <person name="Liao X.Y."/>
            <person name="Jiang Y.T."/>
            <person name="Sun W.H."/>
            <person name="Chen J."/>
            <person name="Chen Y.Q."/>
            <person name="Ai Y."/>
            <person name="Zhai J.W."/>
            <person name="Wu S.S."/>
            <person name="Zhou Z."/>
            <person name="Hsiao Y.Y."/>
            <person name="Wu W.L."/>
            <person name="Chen Y.Y."/>
            <person name="Lin Y.F."/>
            <person name="Hsu J.L."/>
            <person name="Li C.Y."/>
            <person name="Wang Z.W."/>
            <person name="Zhao X."/>
            <person name="Zhong W.Y."/>
            <person name="Ma X.K."/>
            <person name="Ma L."/>
            <person name="Huang J."/>
            <person name="Chen G.Z."/>
            <person name="Huang M.Z."/>
            <person name="Huang L."/>
            <person name="Peng D.H."/>
            <person name="Luo Y.B."/>
            <person name="Zou S.Q."/>
            <person name="Chen S.P."/>
            <person name="Lan S."/>
            <person name="Tsai W.C."/>
            <person name="Van de Peer Y."/>
            <person name="Liu Z.J."/>
        </authorList>
    </citation>
    <scope>NUCLEOTIDE SEQUENCE [LARGE SCALE GENOMIC DNA]</scope>
    <source>
        <strain evidence="3">Lor288</strain>
    </source>
</reference>
<feature type="compositionally biased region" description="Basic residues" evidence="1">
    <location>
        <begin position="17"/>
        <end position="27"/>
    </location>
</feature>
<proteinExistence type="predicted"/>
<evidence type="ECO:0000259" key="2">
    <source>
        <dbReference type="PROSITE" id="PS51883"/>
    </source>
</evidence>
<feature type="compositionally biased region" description="Basic residues" evidence="1">
    <location>
        <begin position="1"/>
        <end position="10"/>
    </location>
</feature>
<sequence length="349" mass="38056">MSPFDRRRRNFAGSGIGKRRGIGKRPTRYREDGLSRPAMLPFWLVAGSGRRHRDREEASGRGIWEKEAQTREKRGSTILKELDAKENVTTHCASSALTILSELTTAGPPDSPLPTALLPAMTSAAASLSFFRLLNASRSLNSRNTRKHSREKPKPAVSLPVPPVFHSAGGEATSYTRLPPKDDFKLHPSLGLSTVSDVIKLREAPVLGVDSRSKKLSKTLDYVEDDWDEDEGADQFVGLNSDDDEVIFGSESDGDGMKLDLEGEFDEEEELEEGDVKEKGVPAVMRCFDRAKIYVNAGDGGNGAVAFRREKFVPYGGPSGGDGGKGGNVYVEVDGSMNSLLPFRKKSPL</sequence>
<dbReference type="Proteomes" id="UP001412067">
    <property type="component" value="Unassembled WGS sequence"/>
</dbReference>
<evidence type="ECO:0000256" key="1">
    <source>
        <dbReference type="SAM" id="MobiDB-lite"/>
    </source>
</evidence>
<gene>
    <name evidence="3" type="ORF">KSP40_PGU010683</name>
</gene>
<dbReference type="PANTHER" id="PTHR11702:SF44">
    <property type="entry name" value="GTP-BINDING PROTEIN OBGC, CHLOROPLASTIC"/>
    <property type="match status" value="1"/>
</dbReference>
<evidence type="ECO:0000313" key="4">
    <source>
        <dbReference type="Proteomes" id="UP001412067"/>
    </source>
</evidence>
<accession>A0ABR2M9K8</accession>
<dbReference type="InterPro" id="IPR006169">
    <property type="entry name" value="GTP1_OBG_dom"/>
</dbReference>
<protein>
    <recommendedName>
        <fullName evidence="2">Obg domain-containing protein</fullName>
    </recommendedName>
</protein>
<dbReference type="Gene3D" id="2.70.210.12">
    <property type="entry name" value="GTP1/OBG domain"/>
    <property type="match status" value="1"/>
</dbReference>
<feature type="domain" description="Obg" evidence="2">
    <location>
        <begin position="285"/>
        <end position="349"/>
    </location>
</feature>
<dbReference type="InterPro" id="IPR036726">
    <property type="entry name" value="GTP1_OBG_dom_sf"/>
</dbReference>
<comment type="caution">
    <text evidence="3">The sequence shown here is derived from an EMBL/GenBank/DDBJ whole genome shotgun (WGS) entry which is preliminary data.</text>
</comment>
<dbReference type="SUPFAM" id="SSF82051">
    <property type="entry name" value="Obg GTP-binding protein N-terminal domain"/>
    <property type="match status" value="1"/>
</dbReference>
<keyword evidence="4" id="KW-1185">Reference proteome</keyword>
<dbReference type="Pfam" id="PF01018">
    <property type="entry name" value="GTP1_OBG"/>
    <property type="match status" value="1"/>
</dbReference>
<evidence type="ECO:0000313" key="3">
    <source>
        <dbReference type="EMBL" id="KAK8960305.1"/>
    </source>
</evidence>
<dbReference type="InterPro" id="IPR045086">
    <property type="entry name" value="OBG_GTPase"/>
</dbReference>
<name>A0ABR2M9K8_9ASPA</name>
<dbReference type="PANTHER" id="PTHR11702">
    <property type="entry name" value="DEVELOPMENTALLY REGULATED GTP-BINDING PROTEIN-RELATED"/>
    <property type="match status" value="1"/>
</dbReference>
<feature type="region of interest" description="Disordered" evidence="1">
    <location>
        <begin position="141"/>
        <end position="163"/>
    </location>
</feature>
<feature type="region of interest" description="Disordered" evidence="1">
    <location>
        <begin position="1"/>
        <end position="33"/>
    </location>
</feature>
<organism evidence="3 4">
    <name type="scientific">Platanthera guangdongensis</name>
    <dbReference type="NCBI Taxonomy" id="2320717"/>
    <lineage>
        <taxon>Eukaryota</taxon>
        <taxon>Viridiplantae</taxon>
        <taxon>Streptophyta</taxon>
        <taxon>Embryophyta</taxon>
        <taxon>Tracheophyta</taxon>
        <taxon>Spermatophyta</taxon>
        <taxon>Magnoliopsida</taxon>
        <taxon>Liliopsida</taxon>
        <taxon>Asparagales</taxon>
        <taxon>Orchidaceae</taxon>
        <taxon>Orchidoideae</taxon>
        <taxon>Orchideae</taxon>
        <taxon>Orchidinae</taxon>
        <taxon>Platanthera</taxon>
    </lineage>
</organism>
<dbReference type="PROSITE" id="PS51883">
    <property type="entry name" value="OBG"/>
    <property type="match status" value="1"/>
</dbReference>
<dbReference type="EMBL" id="JBBWWR010000010">
    <property type="protein sequence ID" value="KAK8960305.1"/>
    <property type="molecule type" value="Genomic_DNA"/>
</dbReference>